<organism evidence="2 3">
    <name type="scientific">Cutaneotrichosporon spelunceum</name>
    <dbReference type="NCBI Taxonomy" id="1672016"/>
    <lineage>
        <taxon>Eukaryota</taxon>
        <taxon>Fungi</taxon>
        <taxon>Dikarya</taxon>
        <taxon>Basidiomycota</taxon>
        <taxon>Agaricomycotina</taxon>
        <taxon>Tremellomycetes</taxon>
        <taxon>Trichosporonales</taxon>
        <taxon>Trichosporonaceae</taxon>
        <taxon>Cutaneotrichosporon</taxon>
    </lineage>
</organism>
<reference evidence="2" key="1">
    <citation type="journal article" date="2023" name="BMC Genomics">
        <title>Chromosome-level genome assemblies of Cutaneotrichosporon spp. (Trichosporonales, Basidiomycota) reveal imbalanced evolution between nucleotide sequences and chromosome synteny.</title>
        <authorList>
            <person name="Kobayashi Y."/>
            <person name="Kayamori A."/>
            <person name="Aoki K."/>
            <person name="Shiwa Y."/>
            <person name="Matsutani M."/>
            <person name="Fujita N."/>
            <person name="Sugita T."/>
            <person name="Iwasaki W."/>
            <person name="Tanaka N."/>
            <person name="Takashima M."/>
        </authorList>
    </citation>
    <scope>NUCLEOTIDE SEQUENCE</scope>
    <source>
        <strain evidence="2">HIS016</strain>
    </source>
</reference>
<feature type="compositionally biased region" description="Low complexity" evidence="1">
    <location>
        <begin position="426"/>
        <end position="455"/>
    </location>
</feature>
<feature type="region of interest" description="Disordered" evidence="1">
    <location>
        <begin position="382"/>
        <end position="483"/>
    </location>
</feature>
<feature type="region of interest" description="Disordered" evidence="1">
    <location>
        <begin position="276"/>
        <end position="299"/>
    </location>
</feature>
<dbReference type="SUPFAM" id="SSF81901">
    <property type="entry name" value="HCP-like"/>
    <property type="match status" value="1"/>
</dbReference>
<dbReference type="PANTHER" id="PTHR43628:SF1">
    <property type="entry name" value="CHITIN SYNTHASE REGULATORY FACTOR 2-RELATED"/>
    <property type="match status" value="1"/>
</dbReference>
<feature type="region of interest" description="Disordered" evidence="1">
    <location>
        <begin position="530"/>
        <end position="623"/>
    </location>
</feature>
<feature type="region of interest" description="Disordered" evidence="1">
    <location>
        <begin position="216"/>
        <end position="262"/>
    </location>
</feature>
<dbReference type="SMART" id="SM00671">
    <property type="entry name" value="SEL1"/>
    <property type="match status" value="3"/>
</dbReference>
<dbReference type="InterPro" id="IPR011990">
    <property type="entry name" value="TPR-like_helical_dom_sf"/>
</dbReference>
<keyword evidence="3" id="KW-1185">Reference proteome</keyword>
<dbReference type="Pfam" id="PF08238">
    <property type="entry name" value="Sel1"/>
    <property type="match status" value="3"/>
</dbReference>
<dbReference type="GO" id="GO:0010972">
    <property type="term" value="P:negative regulation of G2/M transition of mitotic cell cycle"/>
    <property type="evidence" value="ECO:0007669"/>
    <property type="project" value="TreeGrafter"/>
</dbReference>
<dbReference type="InterPro" id="IPR052945">
    <property type="entry name" value="Mitotic_Regulator"/>
</dbReference>
<comment type="caution">
    <text evidence="2">The sequence shown here is derived from an EMBL/GenBank/DDBJ whole genome shotgun (WGS) entry which is preliminary data.</text>
</comment>
<dbReference type="PANTHER" id="PTHR43628">
    <property type="entry name" value="ACTIVATOR OF C KINASE PROTEIN 1-RELATED"/>
    <property type="match status" value="1"/>
</dbReference>
<proteinExistence type="predicted"/>
<feature type="region of interest" description="Disordered" evidence="1">
    <location>
        <begin position="115"/>
        <end position="145"/>
    </location>
</feature>
<accession>A0AAD3YE16</accession>
<dbReference type="InterPro" id="IPR006597">
    <property type="entry name" value="Sel1-like"/>
</dbReference>
<feature type="region of interest" description="Disordered" evidence="1">
    <location>
        <begin position="342"/>
        <end position="367"/>
    </location>
</feature>
<feature type="region of interest" description="Disordered" evidence="1">
    <location>
        <begin position="49"/>
        <end position="76"/>
    </location>
</feature>
<evidence type="ECO:0000313" key="3">
    <source>
        <dbReference type="Proteomes" id="UP001222932"/>
    </source>
</evidence>
<dbReference type="Gene3D" id="1.25.40.10">
    <property type="entry name" value="Tetratricopeptide repeat domain"/>
    <property type="match status" value="1"/>
</dbReference>
<evidence type="ECO:0000256" key="1">
    <source>
        <dbReference type="SAM" id="MobiDB-lite"/>
    </source>
</evidence>
<name>A0AAD3YE16_9TREE</name>
<protein>
    <recommendedName>
        <fullName evidence="4">HCP-like protein</fullName>
    </recommendedName>
</protein>
<reference evidence="2" key="2">
    <citation type="submission" date="2023-06" db="EMBL/GenBank/DDBJ databases">
        <authorList>
            <person name="Kobayashi Y."/>
            <person name="Kayamori A."/>
            <person name="Aoki K."/>
            <person name="Shiwa Y."/>
            <person name="Fujita N."/>
            <person name="Sugita T."/>
            <person name="Iwasaki W."/>
            <person name="Tanaka N."/>
            <person name="Takashima M."/>
        </authorList>
    </citation>
    <scope>NUCLEOTIDE SEQUENCE</scope>
    <source>
        <strain evidence="2">HIS016</strain>
    </source>
</reference>
<feature type="compositionally biased region" description="Acidic residues" evidence="1">
    <location>
        <begin position="290"/>
        <end position="299"/>
    </location>
</feature>
<feature type="compositionally biased region" description="Low complexity" evidence="1">
    <location>
        <begin position="220"/>
        <end position="236"/>
    </location>
</feature>
<dbReference type="Proteomes" id="UP001222932">
    <property type="component" value="Unassembled WGS sequence"/>
</dbReference>
<gene>
    <name evidence="2" type="ORF">CspeluHIS016_0505540</name>
</gene>
<evidence type="ECO:0008006" key="4">
    <source>
        <dbReference type="Google" id="ProtNLM"/>
    </source>
</evidence>
<dbReference type="EMBL" id="BTCM01000005">
    <property type="protein sequence ID" value="GMK58522.1"/>
    <property type="molecule type" value="Genomic_DNA"/>
</dbReference>
<evidence type="ECO:0000313" key="2">
    <source>
        <dbReference type="EMBL" id="GMK58522.1"/>
    </source>
</evidence>
<feature type="compositionally biased region" description="Polar residues" evidence="1">
    <location>
        <begin position="604"/>
        <end position="614"/>
    </location>
</feature>
<feature type="compositionally biased region" description="Polar residues" evidence="1">
    <location>
        <begin position="560"/>
        <end position="569"/>
    </location>
</feature>
<sequence>MSIPIPARRPTLLAKTSTNTLDLPNVSTSSYSPLDQLGLVHSPLTDLVNDPLCRSTSPSTSPPPPQSHSSVTPAPSAIPPLKLDLFRSPSIYSFESGDSHSTISAQDAIERYGYPFGIETGSSSDTETDTPLSPAEAPEDSYTSPDEADVIVFSAPSTPLGRRFMGSNATSPITSGAATPTAMLARSEHRTDPRAPTVLHAPGALRSAVSEGPFALRSVPVRTPRSTSASTSPRSSQAYSGARAVSDPPPLSSSPSNSVPVTQLAVSPRYPETAVAPDCASVHGEQGSDWGDDENDFEWLDSSEAPHADTINDHQQGGPHRLARLSRRLSAAGMRAASSAASLVSGSGSNSPPAAGSSKSSDNSHSGAAAAVAVTAVAAVTAGDSSSSGTEGTCAPAPERRRTKKRRPYVIPRRPAPPPPPGGGVSVAPVAVTSSRSPGKSRASSAADRSSPSPDGTSDFATPNRVHDDRSLNTDSTSNLWGAEESSLPPLVVITATPPRYSPAMKSATKDAIMMDKSASHQSSYSFYDLGDSPARTPDRNASGTFPRGKYARVPLHELNGTSSPSGSAKSRPRIDTASRHARRPSADDALSFSVSGRRGLRSPDSSASDSNHVPSMAEAGTMRPEELVAAGLQRREAGDKPKSAWFFMKAAELGSVSGQLHWGIALRHGLGIGRDERRAFTELSEACDRGLTEGGVDLRAAVGILLPPTTARQMPRDLAVGLFELSNCYFDGAGTRRNADVALEYLRMAGSLGDMAAQEQLGLVLSKGINGVKKDLREAAKWYRAAINNGSNTPGLAWVWKDKYNEA</sequence>
<dbReference type="AlphaFoldDB" id="A0AAD3YE16"/>
<dbReference type="GO" id="GO:0032153">
    <property type="term" value="C:cell division site"/>
    <property type="evidence" value="ECO:0007669"/>
    <property type="project" value="TreeGrafter"/>
</dbReference>